<reference evidence="2" key="2">
    <citation type="journal article" date="2017" name="Nat. Plants">
        <title>The Aegilops tauschii genome reveals multiple impacts of transposons.</title>
        <authorList>
            <person name="Zhao G."/>
            <person name="Zou C."/>
            <person name="Li K."/>
            <person name="Wang K."/>
            <person name="Li T."/>
            <person name="Gao L."/>
            <person name="Zhang X."/>
            <person name="Wang H."/>
            <person name="Yang Z."/>
            <person name="Liu X."/>
            <person name="Jiang W."/>
            <person name="Mao L."/>
            <person name="Kong X."/>
            <person name="Jiao Y."/>
            <person name="Jia J."/>
        </authorList>
    </citation>
    <scope>NUCLEOTIDE SEQUENCE [LARGE SCALE GENOMIC DNA]</scope>
    <source>
        <strain evidence="2">cv. AL8/78</strain>
    </source>
</reference>
<reference evidence="1" key="3">
    <citation type="journal article" date="2017" name="Nature">
        <title>Genome sequence of the progenitor of the wheat D genome Aegilops tauschii.</title>
        <authorList>
            <person name="Luo M.C."/>
            <person name="Gu Y.Q."/>
            <person name="Puiu D."/>
            <person name="Wang H."/>
            <person name="Twardziok S.O."/>
            <person name="Deal K.R."/>
            <person name="Huo N."/>
            <person name="Zhu T."/>
            <person name="Wang L."/>
            <person name="Wang Y."/>
            <person name="McGuire P.E."/>
            <person name="Liu S."/>
            <person name="Long H."/>
            <person name="Ramasamy R.K."/>
            <person name="Rodriguez J.C."/>
            <person name="Van S.L."/>
            <person name="Yuan L."/>
            <person name="Wang Z."/>
            <person name="Xia Z."/>
            <person name="Xiao L."/>
            <person name="Anderson O.D."/>
            <person name="Ouyang S."/>
            <person name="Liang Y."/>
            <person name="Zimin A.V."/>
            <person name="Pertea G."/>
            <person name="Qi P."/>
            <person name="Bennetzen J.L."/>
            <person name="Dai X."/>
            <person name="Dawson M.W."/>
            <person name="Muller H.G."/>
            <person name="Kugler K."/>
            <person name="Rivarola-Duarte L."/>
            <person name="Spannagl M."/>
            <person name="Mayer K.F.X."/>
            <person name="Lu F.H."/>
            <person name="Bevan M.W."/>
            <person name="Leroy P."/>
            <person name="Li P."/>
            <person name="You F.M."/>
            <person name="Sun Q."/>
            <person name="Liu Z."/>
            <person name="Lyons E."/>
            <person name="Wicker T."/>
            <person name="Salzberg S.L."/>
            <person name="Devos K.M."/>
            <person name="Dvorak J."/>
        </authorList>
    </citation>
    <scope>NUCLEOTIDE SEQUENCE [LARGE SCALE GENOMIC DNA]</scope>
    <source>
        <strain evidence="1">cv. AL8/78</strain>
    </source>
</reference>
<proteinExistence type="predicted"/>
<reference evidence="2" key="1">
    <citation type="journal article" date="2014" name="Science">
        <title>Ancient hybridizations among the ancestral genomes of bread wheat.</title>
        <authorList>
            <consortium name="International Wheat Genome Sequencing Consortium,"/>
            <person name="Marcussen T."/>
            <person name="Sandve S.R."/>
            <person name="Heier L."/>
            <person name="Spannagl M."/>
            <person name="Pfeifer M."/>
            <person name="Jakobsen K.S."/>
            <person name="Wulff B.B."/>
            <person name="Steuernagel B."/>
            <person name="Mayer K.F."/>
            <person name="Olsen O.A."/>
        </authorList>
    </citation>
    <scope>NUCLEOTIDE SEQUENCE [LARGE SCALE GENOMIC DNA]</scope>
    <source>
        <strain evidence="2">cv. AL8/78</strain>
    </source>
</reference>
<keyword evidence="2" id="KW-1185">Reference proteome</keyword>
<dbReference type="Gramene" id="AET7Gv20934600.2">
    <property type="protein sequence ID" value="AET7Gv20934600.2"/>
    <property type="gene ID" value="AET7Gv20934600"/>
</dbReference>
<dbReference type="EnsemblPlants" id="AET7Gv20934600.2">
    <property type="protein sequence ID" value="AET7Gv20934600.2"/>
    <property type="gene ID" value="AET7Gv20934600"/>
</dbReference>
<dbReference type="AlphaFoldDB" id="A0A453SGK2"/>
<evidence type="ECO:0000313" key="2">
    <source>
        <dbReference type="Proteomes" id="UP000015105"/>
    </source>
</evidence>
<sequence>MLVFCFVISWAIYFHRKVCIPRLVAGLVSFLGWAGSMCCEYRFWGFLFTAEMKQSIIVQNSRFVRT</sequence>
<name>A0A453SGK2_AEGTS</name>
<organism evidence="1 2">
    <name type="scientific">Aegilops tauschii subsp. strangulata</name>
    <name type="common">Goatgrass</name>
    <dbReference type="NCBI Taxonomy" id="200361"/>
    <lineage>
        <taxon>Eukaryota</taxon>
        <taxon>Viridiplantae</taxon>
        <taxon>Streptophyta</taxon>
        <taxon>Embryophyta</taxon>
        <taxon>Tracheophyta</taxon>
        <taxon>Spermatophyta</taxon>
        <taxon>Magnoliopsida</taxon>
        <taxon>Liliopsida</taxon>
        <taxon>Poales</taxon>
        <taxon>Poaceae</taxon>
        <taxon>BOP clade</taxon>
        <taxon>Pooideae</taxon>
        <taxon>Triticodae</taxon>
        <taxon>Triticeae</taxon>
        <taxon>Triticinae</taxon>
        <taxon>Aegilops</taxon>
    </lineage>
</organism>
<evidence type="ECO:0000313" key="1">
    <source>
        <dbReference type="EnsemblPlants" id="AET7Gv20934600.2"/>
    </source>
</evidence>
<dbReference type="Proteomes" id="UP000015105">
    <property type="component" value="Chromosome 7D"/>
</dbReference>
<reference evidence="1" key="5">
    <citation type="journal article" date="2021" name="G3 (Bethesda)">
        <title>Aegilops tauschii genome assembly Aet v5.0 features greater sequence contiguity and improved annotation.</title>
        <authorList>
            <person name="Wang L."/>
            <person name="Zhu T."/>
            <person name="Rodriguez J.C."/>
            <person name="Deal K.R."/>
            <person name="Dubcovsky J."/>
            <person name="McGuire P.E."/>
            <person name="Lux T."/>
            <person name="Spannagl M."/>
            <person name="Mayer K.F.X."/>
            <person name="Baldrich P."/>
            <person name="Meyers B.C."/>
            <person name="Huo N."/>
            <person name="Gu Y.Q."/>
            <person name="Zhou H."/>
            <person name="Devos K.M."/>
            <person name="Bennetzen J.L."/>
            <person name="Unver T."/>
            <person name="Budak H."/>
            <person name="Gulick P.J."/>
            <person name="Galiba G."/>
            <person name="Kalapos B."/>
            <person name="Nelson D.R."/>
            <person name="Li P."/>
            <person name="You F.M."/>
            <person name="Luo M.C."/>
            <person name="Dvorak J."/>
        </authorList>
    </citation>
    <scope>NUCLEOTIDE SEQUENCE [LARGE SCALE GENOMIC DNA]</scope>
    <source>
        <strain evidence="1">cv. AL8/78</strain>
    </source>
</reference>
<reference evidence="1" key="4">
    <citation type="submission" date="2019-03" db="UniProtKB">
        <authorList>
            <consortium name="EnsemblPlants"/>
        </authorList>
    </citation>
    <scope>IDENTIFICATION</scope>
</reference>
<accession>A0A453SGK2</accession>
<protein>
    <submittedName>
        <fullName evidence="1">Uncharacterized protein</fullName>
    </submittedName>
</protein>